<feature type="region of interest" description="Disordered" evidence="1">
    <location>
        <begin position="123"/>
        <end position="149"/>
    </location>
</feature>
<organism evidence="2 3">
    <name type="scientific">Chara braunii</name>
    <name type="common">Braun's stonewort</name>
    <dbReference type="NCBI Taxonomy" id="69332"/>
    <lineage>
        <taxon>Eukaryota</taxon>
        <taxon>Viridiplantae</taxon>
        <taxon>Streptophyta</taxon>
        <taxon>Charophyceae</taxon>
        <taxon>Charales</taxon>
        <taxon>Characeae</taxon>
        <taxon>Chara</taxon>
    </lineage>
</organism>
<gene>
    <name evidence="2" type="ORF">CBR_g9057</name>
</gene>
<feature type="compositionally biased region" description="Basic and acidic residues" evidence="1">
    <location>
        <begin position="10"/>
        <end position="57"/>
    </location>
</feature>
<proteinExistence type="predicted"/>
<name>A0A388KNL7_CHABU</name>
<sequence length="331" mass="37742">MADLAKGKTTMKEHFDQVRTKKEEKARRKLEKERAKEAERLRIEEEEARSAQEEARREAKKRRKEEKAKQEATLKAALKKDVTMHVAMLMSEIKDDWIRQWKTTVLPTLTGGGCDVKGKKQVKFEKEEGSGTECSSEGSEMSVMQELSEKTERLCITEKRKRTEDLSFADSPPMEAPPKRTPNRGVVRFGEPSPRTTRARTKGARTPIPAKRRSPIKTPLLKFTKNRKQSPPSGKLTPASKSLTRLRLRDAIMRELKDCNAEELQRFCKDEGIQYGGKIDAIFDLAEHRSSGSFLVTLHHPKLFELAILSKPRQASQRRIRSDVTFVPSTG</sequence>
<comment type="caution">
    <text evidence="2">The sequence shown here is derived from an EMBL/GenBank/DDBJ whole genome shotgun (WGS) entry which is preliminary data.</text>
</comment>
<feature type="compositionally biased region" description="Low complexity" evidence="1">
    <location>
        <begin position="131"/>
        <end position="142"/>
    </location>
</feature>
<accession>A0A388KNL7</accession>
<evidence type="ECO:0000313" key="2">
    <source>
        <dbReference type="EMBL" id="GBG71641.1"/>
    </source>
</evidence>
<dbReference type="Gramene" id="GBG71641">
    <property type="protein sequence ID" value="GBG71641"/>
    <property type="gene ID" value="CBR_g9057"/>
</dbReference>
<feature type="region of interest" description="Disordered" evidence="1">
    <location>
        <begin position="1"/>
        <end position="72"/>
    </location>
</feature>
<protein>
    <submittedName>
        <fullName evidence="2">Uncharacterized protein</fullName>
    </submittedName>
</protein>
<feature type="region of interest" description="Disordered" evidence="1">
    <location>
        <begin position="163"/>
        <end position="212"/>
    </location>
</feature>
<reference evidence="2 3" key="1">
    <citation type="journal article" date="2018" name="Cell">
        <title>The Chara Genome: Secondary Complexity and Implications for Plant Terrestrialization.</title>
        <authorList>
            <person name="Nishiyama T."/>
            <person name="Sakayama H."/>
            <person name="Vries J.D."/>
            <person name="Buschmann H."/>
            <person name="Saint-Marcoux D."/>
            <person name="Ullrich K.K."/>
            <person name="Haas F.B."/>
            <person name="Vanderstraeten L."/>
            <person name="Becker D."/>
            <person name="Lang D."/>
            <person name="Vosolsobe S."/>
            <person name="Rombauts S."/>
            <person name="Wilhelmsson P.K.I."/>
            <person name="Janitza P."/>
            <person name="Kern R."/>
            <person name="Heyl A."/>
            <person name="Rumpler F."/>
            <person name="Villalobos L.I.A.C."/>
            <person name="Clay J.M."/>
            <person name="Skokan R."/>
            <person name="Toyoda A."/>
            <person name="Suzuki Y."/>
            <person name="Kagoshima H."/>
            <person name="Schijlen E."/>
            <person name="Tajeshwar N."/>
            <person name="Catarino B."/>
            <person name="Hetherington A.J."/>
            <person name="Saltykova A."/>
            <person name="Bonnot C."/>
            <person name="Breuninger H."/>
            <person name="Symeonidi A."/>
            <person name="Radhakrishnan G.V."/>
            <person name="Van Nieuwerburgh F."/>
            <person name="Deforce D."/>
            <person name="Chang C."/>
            <person name="Karol K.G."/>
            <person name="Hedrich R."/>
            <person name="Ulvskov P."/>
            <person name="Glockner G."/>
            <person name="Delwiche C.F."/>
            <person name="Petrasek J."/>
            <person name="Van de Peer Y."/>
            <person name="Friml J."/>
            <person name="Beilby M."/>
            <person name="Dolan L."/>
            <person name="Kohara Y."/>
            <person name="Sugano S."/>
            <person name="Fujiyama A."/>
            <person name="Delaux P.-M."/>
            <person name="Quint M."/>
            <person name="TheiBen G."/>
            <person name="Hagemann M."/>
            <person name="Harholt J."/>
            <person name="Dunand C."/>
            <person name="Zachgo S."/>
            <person name="Langdale J."/>
            <person name="Maumus F."/>
            <person name="Straeten D.V.D."/>
            <person name="Gould S.B."/>
            <person name="Rensing S.A."/>
        </authorList>
    </citation>
    <scope>NUCLEOTIDE SEQUENCE [LARGE SCALE GENOMIC DNA]</scope>
    <source>
        <strain evidence="2 3">S276</strain>
    </source>
</reference>
<dbReference type="AlphaFoldDB" id="A0A388KNL7"/>
<dbReference type="Proteomes" id="UP000265515">
    <property type="component" value="Unassembled WGS sequence"/>
</dbReference>
<dbReference type="EMBL" id="BFEA01000150">
    <property type="protein sequence ID" value="GBG71641.1"/>
    <property type="molecule type" value="Genomic_DNA"/>
</dbReference>
<keyword evidence="3" id="KW-1185">Reference proteome</keyword>
<evidence type="ECO:0000313" key="3">
    <source>
        <dbReference type="Proteomes" id="UP000265515"/>
    </source>
</evidence>
<evidence type="ECO:0000256" key="1">
    <source>
        <dbReference type="SAM" id="MobiDB-lite"/>
    </source>
</evidence>